<accession>A0A4Z0PYX4</accession>
<dbReference type="InterPro" id="IPR013324">
    <property type="entry name" value="RNA_pol_sigma_r3/r4-like"/>
</dbReference>
<feature type="domain" description="RNA polymerase sigma factor 70 region 4 type 2" evidence="9">
    <location>
        <begin position="190"/>
        <end position="242"/>
    </location>
</feature>
<dbReference type="GO" id="GO:0016987">
    <property type="term" value="F:sigma factor activity"/>
    <property type="evidence" value="ECO:0007669"/>
    <property type="project" value="UniProtKB-KW"/>
</dbReference>
<dbReference type="Proteomes" id="UP000297549">
    <property type="component" value="Unassembled WGS sequence"/>
</dbReference>
<dbReference type="PANTHER" id="PTHR43133">
    <property type="entry name" value="RNA POLYMERASE ECF-TYPE SIGMA FACTO"/>
    <property type="match status" value="1"/>
</dbReference>
<dbReference type="InterPro" id="IPR036388">
    <property type="entry name" value="WH-like_DNA-bd_sf"/>
</dbReference>
<dbReference type="GO" id="GO:0006352">
    <property type="term" value="P:DNA-templated transcription initiation"/>
    <property type="evidence" value="ECO:0007669"/>
    <property type="project" value="InterPro"/>
</dbReference>
<dbReference type="NCBIfam" id="TIGR02937">
    <property type="entry name" value="sigma70-ECF"/>
    <property type="match status" value="1"/>
</dbReference>
<keyword evidence="11" id="KW-1185">Reference proteome</keyword>
<evidence type="ECO:0000256" key="5">
    <source>
        <dbReference type="ARBA" id="ARBA00023163"/>
    </source>
</evidence>
<keyword evidence="3 6" id="KW-0731">Sigma factor</keyword>
<protein>
    <recommendedName>
        <fullName evidence="6">RNA polymerase sigma factor</fullName>
    </recommendedName>
</protein>
<evidence type="ECO:0000313" key="10">
    <source>
        <dbReference type="EMBL" id="TGE22446.1"/>
    </source>
</evidence>
<evidence type="ECO:0000256" key="1">
    <source>
        <dbReference type="ARBA" id="ARBA00010641"/>
    </source>
</evidence>
<dbReference type="PROSITE" id="PS01063">
    <property type="entry name" value="SIGMA70_ECF"/>
    <property type="match status" value="1"/>
</dbReference>
<evidence type="ECO:0000256" key="7">
    <source>
        <dbReference type="SAM" id="MobiDB-lite"/>
    </source>
</evidence>
<dbReference type="Pfam" id="PF04542">
    <property type="entry name" value="Sigma70_r2"/>
    <property type="match status" value="1"/>
</dbReference>
<dbReference type="PANTHER" id="PTHR43133:SF8">
    <property type="entry name" value="RNA POLYMERASE SIGMA FACTOR HI_1459-RELATED"/>
    <property type="match status" value="1"/>
</dbReference>
<evidence type="ECO:0000256" key="6">
    <source>
        <dbReference type="RuleBase" id="RU000716"/>
    </source>
</evidence>
<name>A0A4Z0PYX4_9BACT</name>
<dbReference type="OrthoDB" id="9782108at2"/>
<organism evidence="10 11">
    <name type="scientific">Hymenobacter aquaticus</name>
    <dbReference type="NCBI Taxonomy" id="1867101"/>
    <lineage>
        <taxon>Bacteria</taxon>
        <taxon>Pseudomonadati</taxon>
        <taxon>Bacteroidota</taxon>
        <taxon>Cytophagia</taxon>
        <taxon>Cytophagales</taxon>
        <taxon>Hymenobacteraceae</taxon>
        <taxon>Hymenobacter</taxon>
    </lineage>
</organism>
<dbReference type="AlphaFoldDB" id="A0A4Z0PYX4"/>
<evidence type="ECO:0000256" key="4">
    <source>
        <dbReference type="ARBA" id="ARBA00023125"/>
    </source>
</evidence>
<feature type="region of interest" description="Disordered" evidence="7">
    <location>
        <begin position="10"/>
        <end position="29"/>
    </location>
</feature>
<dbReference type="SUPFAM" id="SSF88946">
    <property type="entry name" value="Sigma2 domain of RNA polymerase sigma factors"/>
    <property type="match status" value="1"/>
</dbReference>
<dbReference type="InterPro" id="IPR013325">
    <property type="entry name" value="RNA_pol_sigma_r2"/>
</dbReference>
<sequence>MRTWRKLLRKAQDDSASNQHPPPKPQAGDFSLGCAERGRLPAPRFFLFHLLLAVSLPSHLPAAAPAPPEPQLWLARYGDELYRYARARVPDAASAEELVQDTLLSALDGLASFRAEASERTWLFVILKRKLIDYYRRRARHPEIGLEALDATGPTEATFFELHNGHWRGEQHPISWDPADGPMELQELREVLRRCQQKLPPQQEAVFALRFVEELSAEEICRELGLSAANYWVLVHRAKLQLRRCLEKNGLGRAATA</sequence>
<evidence type="ECO:0000256" key="3">
    <source>
        <dbReference type="ARBA" id="ARBA00023082"/>
    </source>
</evidence>
<comment type="similarity">
    <text evidence="1 6">Belongs to the sigma-70 factor family. ECF subfamily.</text>
</comment>
<dbReference type="Pfam" id="PF08281">
    <property type="entry name" value="Sigma70_r4_2"/>
    <property type="match status" value="1"/>
</dbReference>
<evidence type="ECO:0000313" key="11">
    <source>
        <dbReference type="Proteomes" id="UP000297549"/>
    </source>
</evidence>
<dbReference type="Gene3D" id="1.10.10.10">
    <property type="entry name" value="Winged helix-like DNA-binding domain superfamily/Winged helix DNA-binding domain"/>
    <property type="match status" value="1"/>
</dbReference>
<dbReference type="InterPro" id="IPR039425">
    <property type="entry name" value="RNA_pol_sigma-70-like"/>
</dbReference>
<dbReference type="InterPro" id="IPR014284">
    <property type="entry name" value="RNA_pol_sigma-70_dom"/>
</dbReference>
<gene>
    <name evidence="10" type="ORF">E5K00_19605</name>
</gene>
<evidence type="ECO:0000256" key="2">
    <source>
        <dbReference type="ARBA" id="ARBA00023015"/>
    </source>
</evidence>
<keyword evidence="5 6" id="KW-0804">Transcription</keyword>
<keyword evidence="4 6" id="KW-0238">DNA-binding</keyword>
<dbReference type="SUPFAM" id="SSF88659">
    <property type="entry name" value="Sigma3 and sigma4 domains of RNA polymerase sigma factors"/>
    <property type="match status" value="1"/>
</dbReference>
<dbReference type="Gene3D" id="1.10.1740.10">
    <property type="match status" value="1"/>
</dbReference>
<feature type="domain" description="RNA polymerase sigma-70 region 2" evidence="8">
    <location>
        <begin position="75"/>
        <end position="140"/>
    </location>
</feature>
<dbReference type="CDD" id="cd06171">
    <property type="entry name" value="Sigma70_r4"/>
    <property type="match status" value="1"/>
</dbReference>
<dbReference type="InterPro" id="IPR007627">
    <property type="entry name" value="RNA_pol_sigma70_r2"/>
</dbReference>
<comment type="caution">
    <text evidence="10">The sequence shown here is derived from an EMBL/GenBank/DDBJ whole genome shotgun (WGS) entry which is preliminary data.</text>
</comment>
<dbReference type="GO" id="GO:0003677">
    <property type="term" value="F:DNA binding"/>
    <property type="evidence" value="ECO:0007669"/>
    <property type="project" value="UniProtKB-KW"/>
</dbReference>
<dbReference type="EMBL" id="SRLC01000002">
    <property type="protein sequence ID" value="TGE22446.1"/>
    <property type="molecule type" value="Genomic_DNA"/>
</dbReference>
<evidence type="ECO:0000259" key="9">
    <source>
        <dbReference type="Pfam" id="PF08281"/>
    </source>
</evidence>
<evidence type="ECO:0000259" key="8">
    <source>
        <dbReference type="Pfam" id="PF04542"/>
    </source>
</evidence>
<reference evidence="10 11" key="1">
    <citation type="submission" date="2019-04" db="EMBL/GenBank/DDBJ databases">
        <authorList>
            <person name="Feng G."/>
            <person name="Zhang J."/>
            <person name="Zhu H."/>
        </authorList>
    </citation>
    <scope>NUCLEOTIDE SEQUENCE [LARGE SCALE GENOMIC DNA]</scope>
    <source>
        <strain evidence="10 11">JCM 31653</strain>
    </source>
</reference>
<dbReference type="InterPro" id="IPR013249">
    <property type="entry name" value="RNA_pol_sigma70_r4_t2"/>
</dbReference>
<dbReference type="InterPro" id="IPR000838">
    <property type="entry name" value="RNA_pol_sigma70_ECF_CS"/>
</dbReference>
<proteinExistence type="inferred from homology"/>
<keyword evidence="2 6" id="KW-0805">Transcription regulation</keyword>